<comment type="similarity">
    <text evidence="6">Belongs to the HepT RNase toxin family.</text>
</comment>
<gene>
    <name evidence="7" type="ORF">ABC977_14605</name>
</gene>
<keyword evidence="2" id="KW-1277">Toxin-antitoxin system</keyword>
<name>A0ABV4BGJ0_9GAMM</name>
<dbReference type="PANTHER" id="PTHR34139:SF1">
    <property type="entry name" value="RNASE MJ1380-RELATED"/>
    <property type="match status" value="1"/>
</dbReference>
<dbReference type="RefSeq" id="WP_369668021.1">
    <property type="nucleotide sequence ID" value="NZ_JBDKXB010000025.1"/>
</dbReference>
<dbReference type="Gene3D" id="1.20.120.580">
    <property type="entry name" value="bsu32300-like"/>
    <property type="match status" value="1"/>
</dbReference>
<evidence type="ECO:0000256" key="4">
    <source>
        <dbReference type="ARBA" id="ARBA00022741"/>
    </source>
</evidence>
<dbReference type="Pfam" id="PF01934">
    <property type="entry name" value="HepT-like"/>
    <property type="match status" value="1"/>
</dbReference>
<keyword evidence="3" id="KW-0540">Nuclease</keyword>
<comment type="caution">
    <text evidence="7">The sequence shown here is derived from an EMBL/GenBank/DDBJ whole genome shotgun (WGS) entry which is preliminary data.</text>
</comment>
<dbReference type="InterPro" id="IPR008201">
    <property type="entry name" value="HepT-like"/>
</dbReference>
<keyword evidence="1" id="KW-0597">Phosphoprotein</keyword>
<accession>A0ABV4BGJ0</accession>
<evidence type="ECO:0000256" key="3">
    <source>
        <dbReference type="ARBA" id="ARBA00022722"/>
    </source>
</evidence>
<keyword evidence="5" id="KW-0378">Hydrolase</keyword>
<evidence type="ECO:0000256" key="5">
    <source>
        <dbReference type="ARBA" id="ARBA00022801"/>
    </source>
</evidence>
<proteinExistence type="inferred from homology"/>
<evidence type="ECO:0000313" key="7">
    <source>
        <dbReference type="EMBL" id="MEY6433634.1"/>
    </source>
</evidence>
<keyword evidence="8" id="KW-1185">Reference proteome</keyword>
<evidence type="ECO:0000256" key="6">
    <source>
        <dbReference type="ARBA" id="ARBA00024207"/>
    </source>
</evidence>
<evidence type="ECO:0000313" key="8">
    <source>
        <dbReference type="Proteomes" id="UP001564408"/>
    </source>
</evidence>
<organism evidence="7 8">
    <name type="scientific">Thioalkalicoccus limnaeus</name>
    <dbReference type="NCBI Taxonomy" id="120681"/>
    <lineage>
        <taxon>Bacteria</taxon>
        <taxon>Pseudomonadati</taxon>
        <taxon>Pseudomonadota</taxon>
        <taxon>Gammaproteobacteria</taxon>
        <taxon>Chromatiales</taxon>
        <taxon>Chromatiaceae</taxon>
        <taxon>Thioalkalicoccus</taxon>
    </lineage>
</organism>
<sequence>MTPVKDSDAVLLRHGADCIERISEYTKGERATFMGSRLVQDAVIRNLQTLAESTQRLSDRLKSAEPGIPWRDIAGFRNVLAHGYLGLDPELVWSVIEQDLPGLAQAVARMRQTLDERPTR</sequence>
<dbReference type="Proteomes" id="UP001564408">
    <property type="component" value="Unassembled WGS sequence"/>
</dbReference>
<dbReference type="PANTHER" id="PTHR34139">
    <property type="entry name" value="UPF0331 PROTEIN MJ0127"/>
    <property type="match status" value="1"/>
</dbReference>
<reference evidence="7 8" key="1">
    <citation type="submission" date="2024-05" db="EMBL/GenBank/DDBJ databases">
        <title>Genome Sequence and Characterization of the New Strain Purple Sulfur Bacterium of Genus Thioalkalicoccus.</title>
        <authorList>
            <person name="Bryantseva I.A."/>
            <person name="Kyndt J.A."/>
            <person name="Imhoff J.F."/>
        </authorList>
    </citation>
    <scope>NUCLEOTIDE SEQUENCE [LARGE SCALE GENOMIC DNA]</scope>
    <source>
        <strain evidence="7 8">Um2</strain>
    </source>
</reference>
<evidence type="ECO:0000256" key="1">
    <source>
        <dbReference type="ARBA" id="ARBA00022553"/>
    </source>
</evidence>
<dbReference type="EMBL" id="JBDKXB010000025">
    <property type="protein sequence ID" value="MEY6433634.1"/>
    <property type="molecule type" value="Genomic_DNA"/>
</dbReference>
<dbReference type="InterPro" id="IPR037038">
    <property type="entry name" value="HepT-like_sf"/>
</dbReference>
<keyword evidence="4" id="KW-0547">Nucleotide-binding</keyword>
<dbReference type="InterPro" id="IPR051813">
    <property type="entry name" value="HepT_RNase_toxin"/>
</dbReference>
<protein>
    <submittedName>
        <fullName evidence="7">DUF86 domain-containing protein</fullName>
    </submittedName>
</protein>
<evidence type="ECO:0000256" key="2">
    <source>
        <dbReference type="ARBA" id="ARBA00022649"/>
    </source>
</evidence>